<feature type="domain" description="PapC-like C-terminal" evidence="9">
    <location>
        <begin position="753"/>
        <end position="807"/>
    </location>
</feature>
<dbReference type="InterPro" id="IPR025885">
    <property type="entry name" value="PapC_N"/>
</dbReference>
<reference evidence="12" key="2">
    <citation type="submission" date="2008-04" db="EMBL/GenBank/DDBJ databases">
        <title>Draft genome sequence of Providencia stuartii(ATCC 25827).</title>
        <authorList>
            <person name="Sudarsanam P."/>
            <person name="Ley R."/>
            <person name="Guruge J."/>
            <person name="Turnbaugh P.J."/>
            <person name="Mahowald M."/>
            <person name="Liep D."/>
            <person name="Gordon J."/>
        </authorList>
    </citation>
    <scope>NUCLEOTIDE SEQUENCE [LARGE SCALE GENOMIC DNA]</scope>
    <source>
        <strain evidence="12">ATCC 25827</strain>
    </source>
</reference>
<dbReference type="InterPro" id="IPR025949">
    <property type="entry name" value="PapC-like_C"/>
</dbReference>
<keyword evidence="8" id="KW-0998">Cell outer membrane</keyword>
<evidence type="ECO:0000259" key="10">
    <source>
        <dbReference type="Pfam" id="PF13954"/>
    </source>
</evidence>
<keyword evidence="3" id="KW-0813">Transport</keyword>
<evidence type="ECO:0000256" key="8">
    <source>
        <dbReference type="ARBA" id="ARBA00023237"/>
    </source>
</evidence>
<dbReference type="Pfam" id="PF13954">
    <property type="entry name" value="PapC_N"/>
    <property type="match status" value="1"/>
</dbReference>
<evidence type="ECO:0000313" key="12">
    <source>
        <dbReference type="Proteomes" id="UP000004506"/>
    </source>
</evidence>
<reference evidence="11 12" key="3">
    <citation type="submission" date="2008-05" db="EMBL/GenBank/DDBJ databases">
        <authorList>
            <person name="Fulton L."/>
            <person name="Clifton S."/>
            <person name="Fulton B."/>
            <person name="Xu J."/>
            <person name="Minx P."/>
            <person name="Pepin K.H."/>
            <person name="Johnson M."/>
            <person name="Thiruvilangam P."/>
            <person name="Bhonagiri V."/>
            <person name="Nash W.E."/>
            <person name="Mardis E.R."/>
            <person name="Wilson R.K."/>
        </authorList>
    </citation>
    <scope>NUCLEOTIDE SEQUENCE [LARGE SCALE GENOMIC DNA]</scope>
    <source>
        <strain evidence="11 12">ATCC 25827</strain>
    </source>
</reference>
<keyword evidence="7" id="KW-0472">Membrane</keyword>
<comment type="similarity">
    <text evidence="2">Belongs to the fimbrial export usher family.</text>
</comment>
<dbReference type="Gene3D" id="2.60.40.2070">
    <property type="match status" value="1"/>
</dbReference>
<dbReference type="GO" id="GO:0009279">
    <property type="term" value="C:cell outer membrane"/>
    <property type="evidence" value="ECO:0007669"/>
    <property type="project" value="UniProtKB-SubCell"/>
</dbReference>
<evidence type="ECO:0000256" key="7">
    <source>
        <dbReference type="ARBA" id="ARBA00023136"/>
    </source>
</evidence>
<evidence type="ECO:0000256" key="1">
    <source>
        <dbReference type="ARBA" id="ARBA00004571"/>
    </source>
</evidence>
<dbReference type="EMBL" id="ABJD02000118">
    <property type="protein sequence ID" value="EDU57267.1"/>
    <property type="molecule type" value="Genomic_DNA"/>
</dbReference>
<dbReference type="Pfam" id="PF00577">
    <property type="entry name" value="Usher"/>
    <property type="match status" value="1"/>
</dbReference>
<comment type="caution">
    <text evidence="11">The sequence shown here is derived from an EMBL/GenBank/DDBJ whole genome shotgun (WGS) entry which is preliminary data.</text>
</comment>
<name>A0AA86YVQ5_PROST</name>
<dbReference type="RefSeq" id="WP_004926546.1">
    <property type="nucleotide sequence ID" value="NZ_DS607683.1"/>
</dbReference>
<organism evidence="11 12">
    <name type="scientific">Providencia stuartii ATCC 25827</name>
    <dbReference type="NCBI Taxonomy" id="471874"/>
    <lineage>
        <taxon>Bacteria</taxon>
        <taxon>Pseudomonadati</taxon>
        <taxon>Pseudomonadota</taxon>
        <taxon>Gammaproteobacteria</taxon>
        <taxon>Enterobacterales</taxon>
        <taxon>Morganellaceae</taxon>
        <taxon>Providencia</taxon>
    </lineage>
</organism>
<dbReference type="PANTHER" id="PTHR30451:SF10">
    <property type="entry name" value="OUTER MEMBRANE USHER PROTEIN YFCU-RELATED"/>
    <property type="match status" value="1"/>
</dbReference>
<dbReference type="InterPro" id="IPR042186">
    <property type="entry name" value="FimD_plug_dom"/>
</dbReference>
<keyword evidence="5" id="KW-0812">Transmembrane</keyword>
<evidence type="ECO:0000256" key="3">
    <source>
        <dbReference type="ARBA" id="ARBA00022448"/>
    </source>
</evidence>
<evidence type="ECO:0000256" key="6">
    <source>
        <dbReference type="ARBA" id="ARBA00022729"/>
    </source>
</evidence>
<dbReference type="SUPFAM" id="SSF141729">
    <property type="entry name" value="FimD N-terminal domain-like"/>
    <property type="match status" value="1"/>
</dbReference>
<keyword evidence="6" id="KW-0732">Signal</keyword>
<dbReference type="GO" id="GO:0015473">
    <property type="term" value="F:fimbrial usher porin activity"/>
    <property type="evidence" value="ECO:0007669"/>
    <property type="project" value="InterPro"/>
</dbReference>
<evidence type="ECO:0000259" key="9">
    <source>
        <dbReference type="Pfam" id="PF13953"/>
    </source>
</evidence>
<dbReference type="GO" id="GO:0009297">
    <property type="term" value="P:pilus assembly"/>
    <property type="evidence" value="ECO:0007669"/>
    <property type="project" value="InterPro"/>
</dbReference>
<evidence type="ECO:0000313" key="11">
    <source>
        <dbReference type="EMBL" id="EDU57267.1"/>
    </source>
</evidence>
<evidence type="ECO:0000256" key="5">
    <source>
        <dbReference type="ARBA" id="ARBA00022692"/>
    </source>
</evidence>
<dbReference type="Gene3D" id="3.10.20.410">
    <property type="match status" value="1"/>
</dbReference>
<sequence>MMLSTKEKITIFMVSMLCLTKVSYAVEFNTDILDSEDKANIDVSRFKNPNFILPGTYFFNIIINSTQLTQSTVPIQIIGDSTDASVSDVCIDKSYINSLGIKEKYIDQLTYWNDGACIDFSALKGVSVVPNLSEGTVTLNIPQLYLEYMDNNWLPKSLWDEGISGLLLDYNANYQYSDRDSLKNQIASISGYLGANMGAWRLRSEYYGNYQRQNSNGKTSTIRNFLFNAIYLYRNIKALDSKLVIGESTTPSQILEPIKFTGLSLFTNDSMLPPRLRGYAPEITGIAKTNARVVITQLGRVLHDGNVPAGPFKIQSLNSGTRGELNVKIIEQDGTEQQFTVSSSNVPYLTRPGTTRYNVSAGQPTKVDHSVYRGVFFFRAEASHGLNNNWSLNGATDISQGYQQVSLGVGRFMNRFGALSVNITRSFAQLDHDSPSGNSYSVNYSKTFDDYDMDLTFAGYRFTDRKYYTLSQYLDLRDDRVVDSEKERYQITLSKRLGEFNINLNYQLQQYWDRGQTHQYGLNIGKSINLPYLKLQGGSITLSANRSYYQNKYDDQISLMLSVPFGKQFYTFDTMKYNDTYNSRVSVSNLTDDNDYYNISASTSYGKDAKKQSTLAGMYDLPTRYASINSNMSISDKGDSSLGLGLNGGVTLTQHGVALHSSSYSSASRLMIDTNNIADVPLNNGTTVTNGLGIGVIPNMTNYYKNSYNVDMSKLPDNIESSNTIYDIALTEGAIGYRKISADKGFKLFATIKMSDNSGSPPFGSQVLNEKGREVGIVSDNGLVWLTAVQSEEKLNINWSNKIQCSTTLPTLDNVNQIILICEK</sequence>
<dbReference type="Proteomes" id="UP000004506">
    <property type="component" value="Unassembled WGS sequence"/>
</dbReference>
<accession>A0AA86YVQ5</accession>
<dbReference type="Gene3D" id="2.60.40.3110">
    <property type="match status" value="1"/>
</dbReference>
<dbReference type="AlphaFoldDB" id="A0AA86YVQ5"/>
<protein>
    <submittedName>
        <fullName evidence="11">Outer membrane usher protein PapC</fullName>
    </submittedName>
</protein>
<dbReference type="Pfam" id="PF13953">
    <property type="entry name" value="PapC_C"/>
    <property type="match status" value="1"/>
</dbReference>
<dbReference type="InterPro" id="IPR043142">
    <property type="entry name" value="PapC-like_C_sf"/>
</dbReference>
<comment type="subcellular location">
    <subcellularLocation>
        <location evidence="1">Cell outer membrane</location>
        <topology evidence="1">Multi-pass membrane protein</topology>
    </subcellularLocation>
</comment>
<dbReference type="PANTHER" id="PTHR30451">
    <property type="entry name" value="OUTER MEMBRANE USHER PROTEIN"/>
    <property type="match status" value="1"/>
</dbReference>
<evidence type="ECO:0000256" key="2">
    <source>
        <dbReference type="ARBA" id="ARBA00008064"/>
    </source>
</evidence>
<feature type="domain" description="PapC N-terminal" evidence="10">
    <location>
        <begin position="27"/>
        <end position="174"/>
    </location>
</feature>
<dbReference type="Gene3D" id="2.60.40.2610">
    <property type="entry name" value="Outer membrane usher protein FimD, plug domain"/>
    <property type="match status" value="1"/>
</dbReference>
<dbReference type="InterPro" id="IPR037224">
    <property type="entry name" value="PapC_N_sf"/>
</dbReference>
<dbReference type="InterPro" id="IPR000015">
    <property type="entry name" value="Fimb_usher"/>
</dbReference>
<keyword evidence="4" id="KW-1134">Transmembrane beta strand</keyword>
<proteinExistence type="inferred from homology"/>
<gene>
    <name evidence="11" type="primary">papC</name>
    <name evidence="11" type="ORF">PROSTU_04508</name>
</gene>
<reference evidence="12" key="1">
    <citation type="submission" date="2008-04" db="EMBL/GenBank/DDBJ databases">
        <title>Draft genome sequence of Providencia stuartii (ATCC 25827).</title>
        <authorList>
            <person name="Sudarsanam P."/>
            <person name="Ley R."/>
            <person name="Guruge J."/>
            <person name="Turnbaugh P.J."/>
            <person name="Mahowald M."/>
            <person name="Liep D."/>
            <person name="Gordon J."/>
        </authorList>
    </citation>
    <scope>NUCLEOTIDE SEQUENCE [LARGE SCALE GENOMIC DNA]</scope>
    <source>
        <strain evidence="12">ATCC 25827</strain>
    </source>
</reference>
<evidence type="ECO:0000256" key="4">
    <source>
        <dbReference type="ARBA" id="ARBA00022452"/>
    </source>
</evidence>